<protein>
    <submittedName>
        <fullName evidence="1">Uncharacterized protein</fullName>
    </submittedName>
</protein>
<name>A0ABS7EVJ1_9FLAO</name>
<accession>A0ABS7EVJ1</accession>
<gene>
    <name evidence="1" type="ORF">K1F36_17575</name>
</gene>
<keyword evidence="2" id="KW-1185">Reference proteome</keyword>
<proteinExistence type="predicted"/>
<organism evidence="1 2">
    <name type="scientific">Flagellimonas abyssi</name>
    <dbReference type="NCBI Taxonomy" id="2864871"/>
    <lineage>
        <taxon>Bacteria</taxon>
        <taxon>Pseudomonadati</taxon>
        <taxon>Bacteroidota</taxon>
        <taxon>Flavobacteriia</taxon>
        <taxon>Flavobacteriales</taxon>
        <taxon>Flavobacteriaceae</taxon>
        <taxon>Flagellimonas</taxon>
    </lineage>
</organism>
<evidence type="ECO:0000313" key="1">
    <source>
        <dbReference type="EMBL" id="MBW8201636.1"/>
    </source>
</evidence>
<dbReference type="RefSeq" id="WP_220114943.1">
    <property type="nucleotide sequence ID" value="NZ_JAHZSV010000037.1"/>
</dbReference>
<comment type="caution">
    <text evidence="1">The sequence shown here is derived from an EMBL/GenBank/DDBJ whole genome shotgun (WGS) entry which is preliminary data.</text>
</comment>
<reference evidence="1 2" key="1">
    <citation type="submission" date="2021-08" db="EMBL/GenBank/DDBJ databases">
        <title>Muricauda profundi sp. nov., a marine bacterium isolated from deep seawater of the Mariana Trench.</title>
        <authorList>
            <person name="Wei Y."/>
        </authorList>
    </citation>
    <scope>NUCLEOTIDE SEQUENCE [LARGE SCALE GENOMIC DNA]</scope>
    <source>
        <strain evidence="1 2">W52</strain>
    </source>
</reference>
<evidence type="ECO:0000313" key="2">
    <source>
        <dbReference type="Proteomes" id="UP001196136"/>
    </source>
</evidence>
<dbReference type="EMBL" id="JAHZSV010000037">
    <property type="protein sequence ID" value="MBW8201636.1"/>
    <property type="molecule type" value="Genomic_DNA"/>
</dbReference>
<sequence>MTFKEDIQQRIKLDFKDLASNANELLSKAISETDYLKNDRVIRCIVFLAKGDLNKLEKYLRTAIIDTRDVMFLAEYEEKDKEFKAKRIRNFNKTFDKCQLN</sequence>
<dbReference type="Proteomes" id="UP001196136">
    <property type="component" value="Unassembled WGS sequence"/>
</dbReference>